<dbReference type="OrthoDB" id="1642874at2759"/>
<protein>
    <submittedName>
        <fullName evidence="7">Uncharacterized protein</fullName>
    </submittedName>
</protein>
<feature type="region of interest" description="Disordered" evidence="5">
    <location>
        <begin position="271"/>
        <end position="290"/>
    </location>
</feature>
<proteinExistence type="inferred from homology"/>
<keyword evidence="8" id="KW-1185">Reference proteome</keyword>
<dbReference type="SUPFAM" id="SSF53756">
    <property type="entry name" value="UDP-Glycosyltransferase/glycogen phosphorylase"/>
    <property type="match status" value="1"/>
</dbReference>
<dbReference type="EMBL" id="OOIL02000495">
    <property type="protein sequence ID" value="VFQ65781.1"/>
    <property type="molecule type" value="Genomic_DNA"/>
</dbReference>
<evidence type="ECO:0000256" key="2">
    <source>
        <dbReference type="ARBA" id="ARBA00022676"/>
    </source>
</evidence>
<dbReference type="GO" id="GO:0016138">
    <property type="term" value="P:glycoside biosynthetic process"/>
    <property type="evidence" value="ECO:0007669"/>
    <property type="project" value="UniProtKB-ARBA"/>
</dbReference>
<dbReference type="InterPro" id="IPR035595">
    <property type="entry name" value="UDP_glycos_trans_CS"/>
</dbReference>
<dbReference type="PANTHER" id="PTHR48045:SF3">
    <property type="entry name" value="GLYCOSYLTRANSFERASE"/>
    <property type="match status" value="1"/>
</dbReference>
<comment type="similarity">
    <text evidence="1 4">Belongs to the UDP-glycosyltransferase family.</text>
</comment>
<accession>A0A484KIK0</accession>
<keyword evidence="6" id="KW-1133">Transmembrane helix</keyword>
<dbReference type="FunFam" id="3.40.50.2000:FF:000060">
    <property type="entry name" value="Glycosyltransferase"/>
    <property type="match status" value="1"/>
</dbReference>
<sequence length="290" mass="31997">MSFIIFLHLNTIILLANTLLFISIKASGQEFIWAIRTPAGEKEEWMPEGFEERTRGKGMIIRGWAPQVLILDHGSVGAFVTHCGWNSMLEGVCAGVPMVTWPVFAEQFINEKLVTDILRTGVGMGSKEGKRSGSDGVKREAVAEAIKKVMVGEESGEMRSRAKALKEKARVAVEEAPGNGRRDRSFQEFIWAIRTPAWEKEEWMPEGFKERTRGKGLIIREGGPASADSQPRINGCIRDTLRVELHAGRGVCRGAHGHLDGLREAIHQREAGDRPNGCGGGVQGVEEIRK</sequence>
<dbReference type="GO" id="GO:0008194">
    <property type="term" value="F:UDP-glycosyltransferase activity"/>
    <property type="evidence" value="ECO:0007669"/>
    <property type="project" value="InterPro"/>
</dbReference>
<organism evidence="7 8">
    <name type="scientific">Cuscuta campestris</name>
    <dbReference type="NCBI Taxonomy" id="132261"/>
    <lineage>
        <taxon>Eukaryota</taxon>
        <taxon>Viridiplantae</taxon>
        <taxon>Streptophyta</taxon>
        <taxon>Embryophyta</taxon>
        <taxon>Tracheophyta</taxon>
        <taxon>Spermatophyta</taxon>
        <taxon>Magnoliopsida</taxon>
        <taxon>eudicotyledons</taxon>
        <taxon>Gunneridae</taxon>
        <taxon>Pentapetalae</taxon>
        <taxon>asterids</taxon>
        <taxon>lamiids</taxon>
        <taxon>Solanales</taxon>
        <taxon>Convolvulaceae</taxon>
        <taxon>Cuscuteae</taxon>
        <taxon>Cuscuta</taxon>
        <taxon>Cuscuta subgen. Grammica</taxon>
        <taxon>Cuscuta sect. Cleistogrammica</taxon>
    </lineage>
</organism>
<evidence type="ECO:0000313" key="7">
    <source>
        <dbReference type="EMBL" id="VFQ65781.1"/>
    </source>
</evidence>
<keyword evidence="3 4" id="KW-0808">Transferase</keyword>
<dbReference type="PROSITE" id="PS00375">
    <property type="entry name" value="UDPGT"/>
    <property type="match status" value="1"/>
</dbReference>
<dbReference type="CDD" id="cd03784">
    <property type="entry name" value="GT1_Gtf-like"/>
    <property type="match status" value="1"/>
</dbReference>
<dbReference type="AlphaFoldDB" id="A0A484KIK0"/>
<keyword evidence="6" id="KW-0812">Transmembrane</keyword>
<keyword evidence="2 4" id="KW-0328">Glycosyltransferase</keyword>
<reference evidence="7 8" key="1">
    <citation type="submission" date="2018-04" db="EMBL/GenBank/DDBJ databases">
        <authorList>
            <person name="Vogel A."/>
        </authorList>
    </citation>
    <scope>NUCLEOTIDE SEQUENCE [LARGE SCALE GENOMIC DNA]</scope>
</reference>
<dbReference type="InterPro" id="IPR002213">
    <property type="entry name" value="UDP_glucos_trans"/>
</dbReference>
<dbReference type="Pfam" id="PF00201">
    <property type="entry name" value="UDPGT"/>
    <property type="match status" value="1"/>
</dbReference>
<keyword evidence="6" id="KW-0472">Membrane</keyword>
<evidence type="ECO:0000256" key="5">
    <source>
        <dbReference type="SAM" id="MobiDB-lite"/>
    </source>
</evidence>
<feature type="transmembrane region" description="Helical" evidence="6">
    <location>
        <begin position="6"/>
        <end position="24"/>
    </location>
</feature>
<dbReference type="Proteomes" id="UP000595140">
    <property type="component" value="Unassembled WGS sequence"/>
</dbReference>
<evidence type="ECO:0000256" key="3">
    <source>
        <dbReference type="ARBA" id="ARBA00022679"/>
    </source>
</evidence>
<dbReference type="Gene3D" id="3.40.50.2000">
    <property type="entry name" value="Glycogen Phosphorylase B"/>
    <property type="match status" value="2"/>
</dbReference>
<gene>
    <name evidence="7" type="ORF">CCAM_LOCUS7557</name>
</gene>
<evidence type="ECO:0000256" key="1">
    <source>
        <dbReference type="ARBA" id="ARBA00009995"/>
    </source>
</evidence>
<evidence type="ECO:0000313" key="8">
    <source>
        <dbReference type="Proteomes" id="UP000595140"/>
    </source>
</evidence>
<name>A0A484KIK0_9ASTE</name>
<evidence type="ECO:0000256" key="4">
    <source>
        <dbReference type="RuleBase" id="RU003718"/>
    </source>
</evidence>
<evidence type="ECO:0000256" key="6">
    <source>
        <dbReference type="SAM" id="Phobius"/>
    </source>
</evidence>
<dbReference type="PANTHER" id="PTHR48045">
    <property type="entry name" value="UDP-GLYCOSYLTRANSFERASE 72B1"/>
    <property type="match status" value="1"/>
</dbReference>